<dbReference type="EMBL" id="FOXH01000017">
    <property type="protein sequence ID" value="SFQ39988.1"/>
    <property type="molecule type" value="Genomic_DNA"/>
</dbReference>
<proteinExistence type="predicted"/>
<feature type="chain" id="PRO_5011785494" description="Chaperone of endosialidase" evidence="1">
    <location>
        <begin position="24"/>
        <end position="694"/>
    </location>
</feature>
<evidence type="ECO:0000313" key="3">
    <source>
        <dbReference type="Proteomes" id="UP000199306"/>
    </source>
</evidence>
<name>A0A1I5Y717_9BACT</name>
<dbReference type="RefSeq" id="WP_092019320.1">
    <property type="nucleotide sequence ID" value="NZ_FOXH01000017.1"/>
</dbReference>
<evidence type="ECO:0000313" key="2">
    <source>
        <dbReference type="EMBL" id="SFQ39988.1"/>
    </source>
</evidence>
<accession>A0A1I5Y717</accession>
<keyword evidence="1" id="KW-0732">Signal</keyword>
<sequence>MKKKYFQYLVIIILSLGSANLIAQSTFTTFKVNGDGNKYYPVVFEEKPEVWAVEPSSIQITRPNTHVDSTFWGSLESKFTFHTTRYGNGSGFVSPVIYSSRGYFIAGWRDASGANTTIKLIIWLRGKTTYNFSGTTKNPVVYDNVQNSLPYNEVVDEGQASQSLISHTFITGINAYVPTVGGVEYGNYGESNMRTEMRHDAGLKGIDAKSGFYQTNTPVNYPVGASGWWHLLDIRHSNIGNNYAMQFSGSFIDQRLWFRKTNDNPQQAWREVVTADANGNVSTNYDFSTTVTFPANFKIGDYIEFVKVSPTEAGASGNYEISVAYTRLNVAAAATHLASISNSNPSVWREVGRINNNTYSGDYNFAIDCNTDPSNPRFRIRAINTIGAAGQSLPVKIKIRSINNNSGWTSLNNTGNDLTVNKFLPMTNDWSLYVGNPYFPDGAKIALKADVNGNVGIGTTSPKSVLDIGANVGNGKLGVVFGRLPEGDNEGDGTFLGVRGYETQFSQFGGKSFAIEHSFYGVVNSSINFIRGGAKNGGLITFNTDSNTERMRIDALGNVGIGRTSVPSGYKLAVGGDMIAERVVVKLQSNWPDYVFNKKYSLRPLSEVERYIKENSHLPEVPSAREVTEKGIDVGEMNTKLLQKIEELTLYLIEQKKISEEQASTLKDQRKVNEYLLTRIELMEKELLKTNRKK</sequence>
<protein>
    <recommendedName>
        <fullName evidence="4">Chaperone of endosialidase</fullName>
    </recommendedName>
</protein>
<dbReference type="Proteomes" id="UP000199306">
    <property type="component" value="Unassembled WGS sequence"/>
</dbReference>
<keyword evidence="3" id="KW-1185">Reference proteome</keyword>
<gene>
    <name evidence="2" type="ORF">SAMN04515674_11762</name>
</gene>
<evidence type="ECO:0008006" key="4">
    <source>
        <dbReference type="Google" id="ProtNLM"/>
    </source>
</evidence>
<reference evidence="2 3" key="1">
    <citation type="submission" date="2016-10" db="EMBL/GenBank/DDBJ databases">
        <authorList>
            <person name="de Groot N.N."/>
        </authorList>
    </citation>
    <scope>NUCLEOTIDE SEQUENCE [LARGE SCALE GENOMIC DNA]</scope>
    <source>
        <strain evidence="3">E92,LMG 26720,CCM 7988</strain>
    </source>
</reference>
<dbReference type="OrthoDB" id="9793307at2"/>
<organism evidence="2 3">
    <name type="scientific">Pseudarcicella hirudinis</name>
    <dbReference type="NCBI Taxonomy" id="1079859"/>
    <lineage>
        <taxon>Bacteria</taxon>
        <taxon>Pseudomonadati</taxon>
        <taxon>Bacteroidota</taxon>
        <taxon>Cytophagia</taxon>
        <taxon>Cytophagales</taxon>
        <taxon>Flectobacillaceae</taxon>
        <taxon>Pseudarcicella</taxon>
    </lineage>
</organism>
<dbReference type="AlphaFoldDB" id="A0A1I5Y717"/>
<feature type="signal peptide" evidence="1">
    <location>
        <begin position="1"/>
        <end position="23"/>
    </location>
</feature>
<evidence type="ECO:0000256" key="1">
    <source>
        <dbReference type="SAM" id="SignalP"/>
    </source>
</evidence>
<dbReference type="STRING" id="1079859.SAMN04515674_11762"/>